<dbReference type="GeneTree" id="ENSGT00940000161085"/>
<dbReference type="Ensembl" id="ENSCJPT00005027635.1">
    <property type="protein sequence ID" value="ENSCJPP00005020003.1"/>
    <property type="gene ID" value="ENSCJPG00005016116.1"/>
</dbReference>
<evidence type="ECO:0000256" key="6">
    <source>
        <dbReference type="ARBA" id="ARBA00022771"/>
    </source>
</evidence>
<evidence type="ECO:0000256" key="10">
    <source>
        <dbReference type="ARBA" id="ARBA00054302"/>
    </source>
</evidence>
<dbReference type="SMART" id="SM00248">
    <property type="entry name" value="ANK"/>
    <property type="match status" value="2"/>
</dbReference>
<dbReference type="InterPro" id="IPR011993">
    <property type="entry name" value="PH-like_dom_sf"/>
</dbReference>
<dbReference type="PANTHER" id="PTHR45854">
    <property type="entry name" value="ASAP FAMILY MEMBER"/>
    <property type="match status" value="1"/>
</dbReference>
<dbReference type="GO" id="GO:0008270">
    <property type="term" value="F:zinc ion binding"/>
    <property type="evidence" value="ECO:0007669"/>
    <property type="project" value="UniProtKB-KW"/>
</dbReference>
<feature type="domain" description="PH" evidence="18">
    <location>
        <begin position="291"/>
        <end position="383"/>
    </location>
</feature>
<dbReference type="InterPro" id="IPR038508">
    <property type="entry name" value="ArfGAP_dom_sf"/>
</dbReference>
<dbReference type="Gene3D" id="1.10.220.150">
    <property type="entry name" value="Arf GTPase activating protein"/>
    <property type="match status" value="1"/>
</dbReference>
<dbReference type="GO" id="GO:0005096">
    <property type="term" value="F:GTPase activator activity"/>
    <property type="evidence" value="ECO:0007669"/>
    <property type="project" value="InterPro"/>
</dbReference>
<dbReference type="Pfam" id="PF16746">
    <property type="entry name" value="BAR_3"/>
    <property type="match status" value="1"/>
</dbReference>
<feature type="compositionally biased region" description="Low complexity" evidence="16">
    <location>
        <begin position="798"/>
        <end position="809"/>
    </location>
</feature>
<dbReference type="CDD" id="cd13251">
    <property type="entry name" value="PH_ASAP"/>
    <property type="match status" value="1"/>
</dbReference>
<comment type="subcellular location">
    <subcellularLocation>
        <location evidence="1">Cytoplasm</location>
    </subcellularLocation>
</comment>
<evidence type="ECO:0000256" key="8">
    <source>
        <dbReference type="ARBA" id="ARBA00023043"/>
    </source>
</evidence>
<evidence type="ECO:0000256" key="12">
    <source>
        <dbReference type="ARBA" id="ARBA00075651"/>
    </source>
</evidence>
<dbReference type="FunFam" id="1.20.1270.60:FF:000036">
    <property type="entry name" value="Arf-GAP with SH3 domain, ANK repeat and PH domain-containing protein 3"/>
    <property type="match status" value="1"/>
</dbReference>
<dbReference type="SUPFAM" id="SSF50729">
    <property type="entry name" value="PH domain-like"/>
    <property type="match status" value="1"/>
</dbReference>
<dbReference type="Gene3D" id="2.30.30.40">
    <property type="entry name" value="SH3 Domains"/>
    <property type="match status" value="1"/>
</dbReference>
<evidence type="ECO:0000256" key="9">
    <source>
        <dbReference type="ARBA" id="ARBA00023054"/>
    </source>
</evidence>
<dbReference type="InterPro" id="IPR002110">
    <property type="entry name" value="Ankyrin_rpt"/>
</dbReference>
<dbReference type="Pfam" id="PF01412">
    <property type="entry name" value="ArfGap"/>
    <property type="match status" value="1"/>
</dbReference>
<dbReference type="GO" id="GO:0051492">
    <property type="term" value="P:regulation of stress fiber assembly"/>
    <property type="evidence" value="ECO:0007669"/>
    <property type="project" value="TreeGrafter"/>
</dbReference>
<name>A0A8C2YE83_COTJA</name>
<dbReference type="Gene3D" id="1.25.40.950">
    <property type="match status" value="1"/>
</dbReference>
<dbReference type="Gene3D" id="1.25.40.20">
    <property type="entry name" value="Ankyrin repeat-containing domain"/>
    <property type="match status" value="1"/>
</dbReference>
<dbReference type="GO" id="GO:0001726">
    <property type="term" value="C:ruffle"/>
    <property type="evidence" value="ECO:0007669"/>
    <property type="project" value="TreeGrafter"/>
</dbReference>
<dbReference type="InterPro" id="IPR037844">
    <property type="entry name" value="PH_ASAP"/>
</dbReference>
<dbReference type="Pfam" id="PF07653">
    <property type="entry name" value="SH3_2"/>
    <property type="match status" value="1"/>
</dbReference>
<dbReference type="Pfam" id="PF00169">
    <property type="entry name" value="PH"/>
    <property type="match status" value="1"/>
</dbReference>
<dbReference type="GO" id="GO:0016477">
    <property type="term" value="P:cell migration"/>
    <property type="evidence" value="ECO:0007669"/>
    <property type="project" value="InterPro"/>
</dbReference>
<evidence type="ECO:0000313" key="20">
    <source>
        <dbReference type="Ensembl" id="ENSCJPP00005020003.1"/>
    </source>
</evidence>
<evidence type="ECO:0000256" key="14">
    <source>
        <dbReference type="PROSITE-ProRule" id="PRU00192"/>
    </source>
</evidence>
<evidence type="ECO:0000259" key="19">
    <source>
        <dbReference type="PROSITE" id="PS50115"/>
    </source>
</evidence>
<dbReference type="Gene3D" id="1.20.1270.60">
    <property type="entry name" value="Arfaptin homology (AH) domain/BAR domain"/>
    <property type="match status" value="1"/>
</dbReference>
<evidence type="ECO:0000259" key="18">
    <source>
        <dbReference type="PROSITE" id="PS50003"/>
    </source>
</evidence>
<dbReference type="PRINTS" id="PR00405">
    <property type="entry name" value="REVINTRACTNG"/>
</dbReference>
<keyword evidence="6 15" id="KW-0863">Zinc-finger</keyword>
<evidence type="ECO:0000256" key="11">
    <source>
        <dbReference type="ARBA" id="ARBA00072373"/>
    </source>
</evidence>
<feature type="region of interest" description="Disordered" evidence="16">
    <location>
        <begin position="787"/>
        <end position="868"/>
    </location>
</feature>
<keyword evidence="5" id="KW-0677">Repeat</keyword>
<dbReference type="FunFam" id="1.10.220.150:FF:000002">
    <property type="entry name" value="arf-GAP with SH3 domain, ANK repeat and PH domain-containing protein 1"/>
    <property type="match status" value="1"/>
</dbReference>
<evidence type="ECO:0000256" key="4">
    <source>
        <dbReference type="ARBA" id="ARBA00022723"/>
    </source>
</evidence>
<keyword evidence="8 13" id="KW-0040">ANK repeat</keyword>
<dbReference type="InterPro" id="IPR036028">
    <property type="entry name" value="SH3-like_dom_sf"/>
</dbReference>
<dbReference type="Gene3D" id="2.30.29.30">
    <property type="entry name" value="Pleckstrin-homology domain (PH domain)/Phosphotyrosine-binding domain (PTB)"/>
    <property type="match status" value="1"/>
</dbReference>
<dbReference type="InterPro" id="IPR037278">
    <property type="entry name" value="ARFGAP/RecO"/>
</dbReference>
<reference evidence="20" key="3">
    <citation type="submission" date="2025-09" db="UniProtKB">
        <authorList>
            <consortium name="Ensembl"/>
        </authorList>
    </citation>
    <scope>IDENTIFICATION</scope>
</reference>
<feature type="domain" description="Arf-GAP" evidence="19">
    <location>
        <begin position="414"/>
        <end position="536"/>
    </location>
</feature>
<dbReference type="AlphaFoldDB" id="A0A8C2YE83"/>
<comment type="function">
    <text evidence="10">Promotes cell proliferation.</text>
</comment>
<dbReference type="SUPFAM" id="SSF48403">
    <property type="entry name" value="Ankyrin repeat"/>
    <property type="match status" value="1"/>
</dbReference>
<dbReference type="InterPro" id="IPR001452">
    <property type="entry name" value="SH3_domain"/>
</dbReference>
<evidence type="ECO:0000256" key="16">
    <source>
        <dbReference type="SAM" id="MobiDB-lite"/>
    </source>
</evidence>
<dbReference type="PROSITE" id="PS50002">
    <property type="entry name" value="SH3"/>
    <property type="match status" value="1"/>
</dbReference>
<dbReference type="InterPro" id="IPR028775">
    <property type="entry name" value="BAR_ASAP3"/>
</dbReference>
<reference evidence="20" key="1">
    <citation type="submission" date="2015-11" db="EMBL/GenBank/DDBJ databases">
        <authorList>
            <consortium name="International Coturnix japonica Genome Analysis Consortium"/>
            <person name="Warren W."/>
            <person name="Burt D.W."/>
            <person name="Antin P.B."/>
            <person name="Lanford R."/>
            <person name="Gros J."/>
            <person name="Wilson R.K."/>
        </authorList>
    </citation>
    <scope>NUCLEOTIDE SEQUENCE [LARGE SCALE GENOMIC DNA]</scope>
</reference>
<keyword evidence="7" id="KW-0862">Zinc</keyword>
<accession>A0A8C2YE83</accession>
<keyword evidence="3" id="KW-0963">Cytoplasm</keyword>
<proteinExistence type="predicted"/>
<keyword evidence="21" id="KW-1185">Reference proteome</keyword>
<feature type="region of interest" description="Disordered" evidence="16">
    <location>
        <begin position="681"/>
        <end position="706"/>
    </location>
</feature>
<dbReference type="Pfam" id="PF12796">
    <property type="entry name" value="Ank_2"/>
    <property type="match status" value="1"/>
</dbReference>
<dbReference type="SMART" id="SM00233">
    <property type="entry name" value="PH"/>
    <property type="match status" value="1"/>
</dbReference>
<dbReference type="InterPro" id="IPR004148">
    <property type="entry name" value="BAR_dom"/>
</dbReference>
<evidence type="ECO:0000256" key="5">
    <source>
        <dbReference type="ARBA" id="ARBA00022737"/>
    </source>
</evidence>
<keyword evidence="2 14" id="KW-0728">SH3 domain</keyword>
<feature type="domain" description="SH3" evidence="17">
    <location>
        <begin position="908"/>
        <end position="963"/>
    </location>
</feature>
<protein>
    <recommendedName>
        <fullName evidence="11">Arf-GAP with SH3 domain, ANK repeat and PH domain-containing protein 3</fullName>
    </recommendedName>
    <alternativeName>
        <fullName evidence="12">Development and differentiation-enhancing factor-like 1</fullName>
    </alternativeName>
</protein>
<dbReference type="SUPFAM" id="SSF103657">
    <property type="entry name" value="BAR/IMD domain-like"/>
    <property type="match status" value="1"/>
</dbReference>
<dbReference type="Proteomes" id="UP000694412">
    <property type="component" value="Chromosome 23"/>
</dbReference>
<evidence type="ECO:0000259" key="17">
    <source>
        <dbReference type="PROSITE" id="PS50002"/>
    </source>
</evidence>
<dbReference type="InterPro" id="IPR043593">
    <property type="entry name" value="ASAP"/>
</dbReference>
<feature type="repeat" description="ANK" evidence="13">
    <location>
        <begin position="570"/>
        <end position="605"/>
    </location>
</feature>
<evidence type="ECO:0000256" key="1">
    <source>
        <dbReference type="ARBA" id="ARBA00004496"/>
    </source>
</evidence>
<evidence type="ECO:0000256" key="13">
    <source>
        <dbReference type="PROSITE-ProRule" id="PRU00023"/>
    </source>
</evidence>
<dbReference type="FunFam" id="1.25.40.20:FF:000006">
    <property type="entry name" value="Arf-GAP with SH3 domain, ANK repeat and PH domain-containing protein 2"/>
    <property type="match status" value="1"/>
</dbReference>
<keyword evidence="4" id="KW-0479">Metal-binding</keyword>
<dbReference type="CDD" id="cd07640">
    <property type="entry name" value="BAR_ASAP3"/>
    <property type="match status" value="1"/>
</dbReference>
<evidence type="ECO:0000256" key="2">
    <source>
        <dbReference type="ARBA" id="ARBA00022443"/>
    </source>
</evidence>
<feature type="compositionally biased region" description="Basic and acidic residues" evidence="16">
    <location>
        <begin position="829"/>
        <end position="843"/>
    </location>
</feature>
<dbReference type="InterPro" id="IPR001164">
    <property type="entry name" value="ArfGAP_dom"/>
</dbReference>
<dbReference type="PROSITE" id="PS50115">
    <property type="entry name" value="ARFGAP"/>
    <property type="match status" value="1"/>
</dbReference>
<reference evidence="20" key="2">
    <citation type="submission" date="2025-08" db="UniProtKB">
        <authorList>
            <consortium name="Ensembl"/>
        </authorList>
    </citation>
    <scope>IDENTIFICATION</scope>
</reference>
<dbReference type="PROSITE" id="PS50088">
    <property type="entry name" value="ANK_REPEAT"/>
    <property type="match status" value="2"/>
</dbReference>
<dbReference type="InterPro" id="IPR036770">
    <property type="entry name" value="Ankyrin_rpt-contain_sf"/>
</dbReference>
<evidence type="ECO:0000313" key="21">
    <source>
        <dbReference type="Proteomes" id="UP000694412"/>
    </source>
</evidence>
<feature type="repeat" description="ANK" evidence="13">
    <location>
        <begin position="606"/>
        <end position="638"/>
    </location>
</feature>
<evidence type="ECO:0000256" key="15">
    <source>
        <dbReference type="PROSITE-ProRule" id="PRU00288"/>
    </source>
</evidence>
<dbReference type="FunFam" id="2.30.29.30:FF:000012">
    <property type="entry name" value="Arf-GAP with SH3 domain, ANK repeat and PH domain-containing protein 2"/>
    <property type="match status" value="1"/>
</dbReference>
<keyword evidence="9" id="KW-0175">Coiled coil</keyword>
<organism evidence="20 21">
    <name type="scientific">Coturnix japonica</name>
    <name type="common">Japanese quail</name>
    <name type="synonym">Coturnix coturnix japonica</name>
    <dbReference type="NCBI Taxonomy" id="93934"/>
    <lineage>
        <taxon>Eukaryota</taxon>
        <taxon>Metazoa</taxon>
        <taxon>Chordata</taxon>
        <taxon>Craniata</taxon>
        <taxon>Vertebrata</taxon>
        <taxon>Euteleostomi</taxon>
        <taxon>Archelosauria</taxon>
        <taxon>Archosauria</taxon>
        <taxon>Dinosauria</taxon>
        <taxon>Saurischia</taxon>
        <taxon>Theropoda</taxon>
        <taxon>Coelurosauria</taxon>
        <taxon>Aves</taxon>
        <taxon>Neognathae</taxon>
        <taxon>Galloanserae</taxon>
        <taxon>Galliformes</taxon>
        <taxon>Phasianidae</taxon>
        <taxon>Perdicinae</taxon>
        <taxon>Coturnix</taxon>
    </lineage>
</organism>
<dbReference type="PANTHER" id="PTHR45854:SF1">
    <property type="entry name" value="ARF-GAP WITH SH3 DOMAIN, ANK REPEAT AND PH DOMAIN-CONTAINING PROTEIN 3"/>
    <property type="match status" value="1"/>
</dbReference>
<sequence>MPEQLSVAEFLAVTGEDLSSPAAAAFASKLQKCRGAVGALEEVSGVGLGWVWGVGLAHVENEEQYSEALENFGNNHLSQNNHELSTGFLNLAVFTREVTALFKNLVQNLNNIVSFPLDSLLKGQLKDSRMDSKKQIEKAWKDYETKVGKMEKEKERARLAGVIQAEPSAAEVAEDTQKERRLFQLHMCEYLLKASESQMKQGPDFLQSLIKFFHAQHNFFQDGWKAAQNLYPFIEKLAVSLHSLHQAQEEEVKQLTQTRDALRSILQLESKEVRASSGYSIHQHQGNKQYGTEKSGFLYKKSDGIRKVWQKRKCGVKYGCLTISHSTINRPPVKLNLLTCQVRPHAEEKKCFDLVTHNRTYHFQAEDEQECVVWVSVLQNSKDEALSNAFKGEPNGGAASAGSGVDGSVQELTKLVISEVKNMPGNKQCCDCGAQDPTWLSINHGILICIECSGIHREMGVHISRIQSLTLDVLSTSELLLAVSVGNTRFNEIMEATLPTQDCPKPSAGSDMSARKEFIVAKYMERRFVQRGGPSDPHRLRDAIHNRDLLALLQAFAEGHDLTKPLAIPEGELALHMAVRCADRSSLPLVDFIIQNGGTLDRVTQDGNTALHYGALYNQPNCIKLLLKGKAAFGTAGETALDVARRLKHSECEELLEQAQAGKLSLQVHVDYDWEPPQDYTYDSEDELEEKEWTSPTRPTRASWWPPVPHHAGRTVRSCPLLCPSKTPHGAAPALSTAPRVSLDGGVEPVGCWWCLEPCHEVPITSPLCPPTPERPELPRQTSEPHFAGLMETPAPRSLSSSSSSSSCSAGALEGTAVPPPAASTRSPPEARRAAYWETRSETESGGTRRGMELSAPSPGQPPPGAVTPDHPCCSLPRMKGLGGSHVMWGGGAAAPSSLPPFLVQAKGRQKRVKAVVDCKGDKARELTFSKGEVIVVTREEDEQRVWMWSLEGVKDKFPLSFH</sequence>
<evidence type="ECO:0000256" key="3">
    <source>
        <dbReference type="ARBA" id="ARBA00022490"/>
    </source>
</evidence>
<dbReference type="SMART" id="SM00105">
    <property type="entry name" value="ArfGap"/>
    <property type="match status" value="1"/>
</dbReference>
<dbReference type="GO" id="GO:0005737">
    <property type="term" value="C:cytoplasm"/>
    <property type="evidence" value="ECO:0007669"/>
    <property type="project" value="UniProtKB-SubCell"/>
</dbReference>
<dbReference type="SUPFAM" id="SSF50044">
    <property type="entry name" value="SH3-domain"/>
    <property type="match status" value="1"/>
</dbReference>
<dbReference type="SUPFAM" id="SSF57863">
    <property type="entry name" value="ArfGap/RecO-like zinc finger"/>
    <property type="match status" value="1"/>
</dbReference>
<evidence type="ECO:0000256" key="7">
    <source>
        <dbReference type="ARBA" id="ARBA00022833"/>
    </source>
</evidence>
<dbReference type="InterPro" id="IPR001849">
    <property type="entry name" value="PH_domain"/>
</dbReference>
<dbReference type="GO" id="GO:0005925">
    <property type="term" value="C:focal adhesion"/>
    <property type="evidence" value="ECO:0007669"/>
    <property type="project" value="InterPro"/>
</dbReference>
<gene>
    <name evidence="20" type="primary">ASAP3</name>
</gene>
<dbReference type="InterPro" id="IPR027267">
    <property type="entry name" value="AH/BAR_dom_sf"/>
</dbReference>
<dbReference type="PROSITE" id="PS50003">
    <property type="entry name" value="PH_DOMAIN"/>
    <property type="match status" value="1"/>
</dbReference>